<feature type="domain" description="Myb/SANT-like DNA-binding" evidence="2">
    <location>
        <begin position="110"/>
        <end position="198"/>
    </location>
</feature>
<reference evidence="3" key="1">
    <citation type="submission" date="2022-07" db="EMBL/GenBank/DDBJ databases">
        <authorList>
            <person name="Macas J."/>
            <person name="Novak P."/>
            <person name="Neumann P."/>
        </authorList>
    </citation>
    <scope>NUCLEOTIDE SEQUENCE</scope>
</reference>
<proteinExistence type="predicted"/>
<accession>A0AAV0DQ60</accession>
<evidence type="ECO:0000256" key="1">
    <source>
        <dbReference type="SAM" id="MobiDB-lite"/>
    </source>
</evidence>
<comment type="caution">
    <text evidence="3">The sequence shown here is derived from an EMBL/GenBank/DDBJ whole genome shotgun (WGS) entry which is preliminary data.</text>
</comment>
<evidence type="ECO:0000259" key="2">
    <source>
        <dbReference type="Pfam" id="PF13837"/>
    </source>
</evidence>
<evidence type="ECO:0000313" key="3">
    <source>
        <dbReference type="EMBL" id="CAH9102924.1"/>
    </source>
</evidence>
<dbReference type="InterPro" id="IPR044822">
    <property type="entry name" value="Myb_DNA-bind_4"/>
</dbReference>
<feature type="region of interest" description="Disordered" evidence="1">
    <location>
        <begin position="237"/>
        <end position="266"/>
    </location>
</feature>
<protein>
    <recommendedName>
        <fullName evidence="2">Myb/SANT-like DNA-binding domain-containing protein</fullName>
    </recommendedName>
</protein>
<feature type="region of interest" description="Disordered" evidence="1">
    <location>
        <begin position="1"/>
        <end position="75"/>
    </location>
</feature>
<dbReference type="Pfam" id="PF13837">
    <property type="entry name" value="Myb_DNA-bind_4"/>
    <property type="match status" value="1"/>
</dbReference>
<feature type="compositionally biased region" description="Acidic residues" evidence="1">
    <location>
        <begin position="351"/>
        <end position="374"/>
    </location>
</feature>
<keyword evidence="4" id="KW-1185">Reference proteome</keyword>
<dbReference type="EMBL" id="CAMAPF010000118">
    <property type="protein sequence ID" value="CAH9102924.1"/>
    <property type="molecule type" value="Genomic_DNA"/>
</dbReference>
<dbReference type="Gene3D" id="1.10.10.60">
    <property type="entry name" value="Homeodomain-like"/>
    <property type="match status" value="1"/>
</dbReference>
<evidence type="ECO:0000313" key="4">
    <source>
        <dbReference type="Proteomes" id="UP001152523"/>
    </source>
</evidence>
<dbReference type="AlphaFoldDB" id="A0AAV0DQ60"/>
<dbReference type="InterPro" id="IPR044823">
    <property type="entry name" value="ASIL1/2-like"/>
</dbReference>
<dbReference type="PANTHER" id="PTHR31307:SF8">
    <property type="entry name" value="ALCOHOL DEHYDROGENASE TRANSCRIPTION FACTOR MYB_SANT-LIKE FAMILY PROTEIN"/>
    <property type="match status" value="1"/>
</dbReference>
<organism evidence="3 4">
    <name type="scientific">Cuscuta epithymum</name>
    <dbReference type="NCBI Taxonomy" id="186058"/>
    <lineage>
        <taxon>Eukaryota</taxon>
        <taxon>Viridiplantae</taxon>
        <taxon>Streptophyta</taxon>
        <taxon>Embryophyta</taxon>
        <taxon>Tracheophyta</taxon>
        <taxon>Spermatophyta</taxon>
        <taxon>Magnoliopsida</taxon>
        <taxon>eudicotyledons</taxon>
        <taxon>Gunneridae</taxon>
        <taxon>Pentapetalae</taxon>
        <taxon>asterids</taxon>
        <taxon>lamiids</taxon>
        <taxon>Solanales</taxon>
        <taxon>Convolvulaceae</taxon>
        <taxon>Cuscuteae</taxon>
        <taxon>Cuscuta</taxon>
        <taxon>Cuscuta subgen. Cuscuta</taxon>
    </lineage>
</organism>
<feature type="region of interest" description="Disordered" evidence="1">
    <location>
        <begin position="323"/>
        <end position="381"/>
    </location>
</feature>
<sequence length="381" mass="43477">MDDSGDEGRYSHKPSSVYSLSSRSRRTITNPSSYPRNGNYNKYKNEYEYDDTEDSDEGEDDPEFNGAENGYDIRNKKKRKMESLVSNYEFAPRTAGNSQGPAMRGSGSSRGWSEEDSFMLLDVWGERYLELGRRSLRGEDWVDVAEKVSEMIGVEKGEIDCRNQLDVLKKKYKKEREKMEKMGGAFSSKWSFFKKMDVLMNLRMKGHCGLGCGVDSGEYVFMDPRMYLDRSNVMDEMRDSPAGSDIENEEGKEEVGGEAGWGEEDEESAKLLAESIQRFGDIYEKIENSKRKQMMELEEMRWDFQRDLEMQKKQIVERAQAEIAKIRDSDGSSGDDGDGEDDGDDNHKSDYDDDGDGDDDGNDDDDEDDDEDNVSTEKLNG</sequence>
<gene>
    <name evidence="3" type="ORF">CEPIT_LOCUS16167</name>
</gene>
<feature type="compositionally biased region" description="Polar residues" evidence="1">
    <location>
        <begin position="27"/>
        <end position="36"/>
    </location>
</feature>
<dbReference type="GO" id="GO:0005634">
    <property type="term" value="C:nucleus"/>
    <property type="evidence" value="ECO:0007669"/>
    <property type="project" value="TreeGrafter"/>
</dbReference>
<dbReference type="Proteomes" id="UP001152523">
    <property type="component" value="Unassembled WGS sequence"/>
</dbReference>
<name>A0AAV0DQ60_9ASTE</name>
<feature type="compositionally biased region" description="Acidic residues" evidence="1">
    <location>
        <begin position="48"/>
        <end position="63"/>
    </location>
</feature>
<feature type="compositionally biased region" description="Acidic residues" evidence="1">
    <location>
        <begin position="333"/>
        <end position="344"/>
    </location>
</feature>
<feature type="compositionally biased region" description="Basic and acidic residues" evidence="1">
    <location>
        <begin position="1"/>
        <end position="10"/>
    </location>
</feature>
<dbReference type="PANTHER" id="PTHR31307">
    <property type="entry name" value="TRIHELIX TRANSCRIPTION FACTOR ASIL2"/>
    <property type="match status" value="1"/>
</dbReference>
<dbReference type="GO" id="GO:0000976">
    <property type="term" value="F:transcription cis-regulatory region binding"/>
    <property type="evidence" value="ECO:0007669"/>
    <property type="project" value="TreeGrafter"/>
</dbReference>